<protein>
    <submittedName>
        <fullName evidence="8">2OG-Fe(II) oxygenase</fullName>
    </submittedName>
</protein>
<dbReference type="AlphaFoldDB" id="A0A917DYF5"/>
<keyword evidence="5" id="KW-0560">Oxidoreductase</keyword>
<dbReference type="PROSITE" id="PS51471">
    <property type="entry name" value="FE2OG_OXY"/>
    <property type="match status" value="1"/>
</dbReference>
<evidence type="ECO:0000313" key="8">
    <source>
        <dbReference type="EMBL" id="GGD78570.1"/>
    </source>
</evidence>
<evidence type="ECO:0000313" key="9">
    <source>
        <dbReference type="Proteomes" id="UP000612349"/>
    </source>
</evidence>
<name>A0A917DYF5_9SPHN</name>
<keyword evidence="4" id="KW-0223">Dioxygenase</keyword>
<evidence type="ECO:0000256" key="1">
    <source>
        <dbReference type="ARBA" id="ARBA00001961"/>
    </source>
</evidence>
<evidence type="ECO:0000256" key="5">
    <source>
        <dbReference type="ARBA" id="ARBA00023002"/>
    </source>
</evidence>
<dbReference type="RefSeq" id="WP_066768484.1">
    <property type="nucleotide sequence ID" value="NZ_BMIP01000007.1"/>
</dbReference>
<dbReference type="InterPro" id="IPR044862">
    <property type="entry name" value="Pro_4_hyd_alph_FE2OG_OXY"/>
</dbReference>
<dbReference type="InterPro" id="IPR045054">
    <property type="entry name" value="P4HA-like"/>
</dbReference>
<reference evidence="8" key="2">
    <citation type="submission" date="2020-09" db="EMBL/GenBank/DDBJ databases">
        <authorList>
            <person name="Sun Q."/>
            <person name="Zhou Y."/>
        </authorList>
    </citation>
    <scope>NUCLEOTIDE SEQUENCE</scope>
    <source>
        <strain evidence="8">CGMCC 1.15360</strain>
    </source>
</reference>
<dbReference type="PANTHER" id="PTHR10869">
    <property type="entry name" value="PROLYL 4-HYDROXYLASE ALPHA SUBUNIT"/>
    <property type="match status" value="1"/>
</dbReference>
<reference evidence="8" key="1">
    <citation type="journal article" date="2014" name="Int. J. Syst. Evol. Microbiol.">
        <title>Complete genome sequence of Corynebacterium casei LMG S-19264T (=DSM 44701T), isolated from a smear-ripened cheese.</title>
        <authorList>
            <consortium name="US DOE Joint Genome Institute (JGI-PGF)"/>
            <person name="Walter F."/>
            <person name="Albersmeier A."/>
            <person name="Kalinowski J."/>
            <person name="Ruckert C."/>
        </authorList>
    </citation>
    <scope>NUCLEOTIDE SEQUENCE</scope>
    <source>
        <strain evidence="8">CGMCC 1.15360</strain>
    </source>
</reference>
<dbReference type="Gene3D" id="2.60.120.620">
    <property type="entry name" value="q2cbj1_9rhob like domain"/>
    <property type="match status" value="1"/>
</dbReference>
<dbReference type="Pfam" id="PF13640">
    <property type="entry name" value="2OG-FeII_Oxy_3"/>
    <property type="match status" value="1"/>
</dbReference>
<evidence type="ECO:0000259" key="7">
    <source>
        <dbReference type="PROSITE" id="PS51471"/>
    </source>
</evidence>
<dbReference type="GO" id="GO:0004656">
    <property type="term" value="F:procollagen-proline 4-dioxygenase activity"/>
    <property type="evidence" value="ECO:0007669"/>
    <property type="project" value="TreeGrafter"/>
</dbReference>
<keyword evidence="3" id="KW-0847">Vitamin C</keyword>
<dbReference type="SMART" id="SM00702">
    <property type="entry name" value="P4Hc"/>
    <property type="match status" value="1"/>
</dbReference>
<evidence type="ECO:0000256" key="2">
    <source>
        <dbReference type="ARBA" id="ARBA00022723"/>
    </source>
</evidence>
<dbReference type="GO" id="GO:0005506">
    <property type="term" value="F:iron ion binding"/>
    <property type="evidence" value="ECO:0007669"/>
    <property type="project" value="InterPro"/>
</dbReference>
<dbReference type="EMBL" id="BMIP01000007">
    <property type="protein sequence ID" value="GGD78570.1"/>
    <property type="molecule type" value="Genomic_DNA"/>
</dbReference>
<evidence type="ECO:0000256" key="3">
    <source>
        <dbReference type="ARBA" id="ARBA00022896"/>
    </source>
</evidence>
<evidence type="ECO:0000256" key="4">
    <source>
        <dbReference type="ARBA" id="ARBA00022964"/>
    </source>
</evidence>
<sequence length="225" mass="25742">MANTSKIDEENRKQLMVMNAATLERLRADDTVQPLVDDDKLQLFGIPEFFSPDECQKLMTMIDAVARPSPVFYATEGREARTSYSGDLDAHNPFVRSLHRRMDDLLGVEEEFGETMQGQRYQVGQQFRAHHDWFDTTQSYWTPEVAAGGQRAWTLMVYLNDVEEGGNTDFPKANISVPPQAGTLIMWSNANADGRPNMNTLHAGTPVKKGTKYIITRWYRGRRWY</sequence>
<keyword evidence="6" id="KW-0408">Iron</keyword>
<keyword evidence="9" id="KW-1185">Reference proteome</keyword>
<dbReference type="InterPro" id="IPR006620">
    <property type="entry name" value="Pro_4_hyd_alph"/>
</dbReference>
<comment type="caution">
    <text evidence="8">The sequence shown here is derived from an EMBL/GenBank/DDBJ whole genome shotgun (WGS) entry which is preliminary data.</text>
</comment>
<feature type="domain" description="Fe2OG dioxygenase" evidence="7">
    <location>
        <begin position="112"/>
        <end position="221"/>
    </location>
</feature>
<gene>
    <name evidence="8" type="ORF">GCM10010990_30540</name>
</gene>
<organism evidence="8 9">
    <name type="scientific">Croceicoccus mobilis</name>
    <dbReference type="NCBI Taxonomy" id="1703339"/>
    <lineage>
        <taxon>Bacteria</taxon>
        <taxon>Pseudomonadati</taxon>
        <taxon>Pseudomonadota</taxon>
        <taxon>Alphaproteobacteria</taxon>
        <taxon>Sphingomonadales</taxon>
        <taxon>Erythrobacteraceae</taxon>
        <taxon>Croceicoccus</taxon>
    </lineage>
</organism>
<dbReference type="Proteomes" id="UP000612349">
    <property type="component" value="Unassembled WGS sequence"/>
</dbReference>
<dbReference type="PANTHER" id="PTHR10869:SF246">
    <property type="entry name" value="TRANSMEMBRANE PROLYL 4-HYDROXYLASE"/>
    <property type="match status" value="1"/>
</dbReference>
<dbReference type="GO" id="GO:0031418">
    <property type="term" value="F:L-ascorbic acid binding"/>
    <property type="evidence" value="ECO:0007669"/>
    <property type="project" value="UniProtKB-KW"/>
</dbReference>
<accession>A0A917DYF5</accession>
<proteinExistence type="predicted"/>
<evidence type="ECO:0000256" key="6">
    <source>
        <dbReference type="ARBA" id="ARBA00023004"/>
    </source>
</evidence>
<comment type="cofactor">
    <cofactor evidence="1">
        <name>L-ascorbate</name>
        <dbReference type="ChEBI" id="CHEBI:38290"/>
    </cofactor>
</comment>
<dbReference type="InterPro" id="IPR005123">
    <property type="entry name" value="Oxoglu/Fe-dep_dioxygenase_dom"/>
</dbReference>
<keyword evidence="2" id="KW-0479">Metal-binding</keyword>
<dbReference type="OrthoDB" id="269774at2"/>